<dbReference type="SMART" id="SM00809">
    <property type="entry name" value="Alpha_adaptinC2"/>
    <property type="match status" value="1"/>
</dbReference>
<evidence type="ECO:0000256" key="2">
    <source>
        <dbReference type="ARBA" id="ARBA00004555"/>
    </source>
</evidence>
<dbReference type="SUPFAM" id="SSF49348">
    <property type="entry name" value="Clathrin adaptor appendage domain"/>
    <property type="match status" value="1"/>
</dbReference>
<dbReference type="GO" id="GO:0006886">
    <property type="term" value="P:intracellular protein transport"/>
    <property type="evidence" value="ECO:0007669"/>
    <property type="project" value="InterPro"/>
</dbReference>
<dbReference type="SUPFAM" id="SSF48371">
    <property type="entry name" value="ARM repeat"/>
    <property type="match status" value="1"/>
</dbReference>
<organism evidence="8">
    <name type="scientific">Salvia splendens</name>
    <name type="common">Scarlet sage</name>
    <dbReference type="NCBI Taxonomy" id="180675"/>
    <lineage>
        <taxon>Eukaryota</taxon>
        <taxon>Viridiplantae</taxon>
        <taxon>Streptophyta</taxon>
        <taxon>Embryophyta</taxon>
        <taxon>Tracheophyta</taxon>
        <taxon>Spermatophyta</taxon>
        <taxon>Magnoliopsida</taxon>
        <taxon>eudicotyledons</taxon>
        <taxon>Gunneridae</taxon>
        <taxon>Pentapetalae</taxon>
        <taxon>asterids</taxon>
        <taxon>lamiids</taxon>
        <taxon>Lamiales</taxon>
        <taxon>Lamiaceae</taxon>
        <taxon>Nepetoideae</taxon>
        <taxon>Mentheae</taxon>
        <taxon>Salviinae</taxon>
        <taxon>Salvia</taxon>
        <taxon>Salvia subgen. Calosphace</taxon>
        <taxon>core Calosphace</taxon>
    </lineage>
</organism>
<dbReference type="InterPro" id="IPR013041">
    <property type="entry name" value="Clathrin_app_Ig-like_sf"/>
</dbReference>
<evidence type="ECO:0000256" key="6">
    <source>
        <dbReference type="ARBA" id="ARBA00023136"/>
    </source>
</evidence>
<dbReference type="GO" id="GO:0030665">
    <property type="term" value="C:clathrin-coated vesicle membrane"/>
    <property type="evidence" value="ECO:0007669"/>
    <property type="project" value="UniProtKB-SubCell"/>
</dbReference>
<dbReference type="GO" id="GO:0016192">
    <property type="term" value="P:vesicle-mediated transport"/>
    <property type="evidence" value="ECO:0007669"/>
    <property type="project" value="InterPro"/>
</dbReference>
<name>A0A8X8Y7H7_SALSN</name>
<evidence type="ECO:0000256" key="1">
    <source>
        <dbReference type="ARBA" id="ARBA00004145"/>
    </source>
</evidence>
<keyword evidence="9" id="KW-1185">Reference proteome</keyword>
<dbReference type="FunFam" id="2.60.40.1230:FF:000008">
    <property type="entry name" value="AP-1 complex subunit gamma"/>
    <property type="match status" value="1"/>
</dbReference>
<dbReference type="InterPro" id="IPR016024">
    <property type="entry name" value="ARM-type_fold"/>
</dbReference>
<evidence type="ECO:0000313" key="8">
    <source>
        <dbReference type="EMBL" id="KAG6426379.1"/>
    </source>
</evidence>
<dbReference type="InterPro" id="IPR050840">
    <property type="entry name" value="Adaptor_Complx_Large_Subunit"/>
</dbReference>
<evidence type="ECO:0000259" key="7">
    <source>
        <dbReference type="PROSITE" id="PS50180"/>
    </source>
</evidence>
<dbReference type="InterPro" id="IPR008152">
    <property type="entry name" value="Clathrin_a/b/g-adaptin_app_Ig"/>
</dbReference>
<evidence type="ECO:0000256" key="4">
    <source>
        <dbReference type="ARBA" id="ARBA00022927"/>
    </source>
</evidence>
<sequence length="509" mass="54817">MVAAALVCRTLSLVKDLVEQIQMRMLILQKIKKKVEYLILNQLRMFSPEKLWYIDQMVKVLSEAGNYVKDEVWHALIVVITNAPNLHGYTVRALYKAVQKSSEQETLVRVAVWCIGEYGEMLVGNAGMLDVEDPITVTEAEAVDLVETAIKCHTSDLTTQAICLVALLKLSSRYPSCAKRINDIVLHQKGSLVLELQQRAIEFNSIIGKHGKIRSALVERMPVLDEATYSGRRAGSVPAVVSTSLGTQPKMSNGVAKPTSAPLVDLLDLSSDDVQTPSSSGGDFLHDLLGVDLSPASPGTNNKAPKNGTDALLDLLSVGAPTAQSSSSMLDMLSSEQDNKRSEGLLDNFASLSTSSAHSSSAVSSSSMMDLLDGFGTSSSVPVAETSGPSYPSVVAFESGSLKVTFNFSKEPGNPQTTTIEAQFVNKSPDIYSNFVFQAAVPKFLQLHLEPASGSTLPASGKGSITQKLKVSNSQHGKKSLVMRVRINYKAKDKDVLEDGQISNFPHGL</sequence>
<protein>
    <recommendedName>
        <fullName evidence="7">GAE domain-containing protein</fullName>
    </recommendedName>
</protein>
<dbReference type="InterPro" id="IPR008153">
    <property type="entry name" value="GAE_dom"/>
</dbReference>
<dbReference type="GO" id="GO:0005794">
    <property type="term" value="C:Golgi apparatus"/>
    <property type="evidence" value="ECO:0007669"/>
    <property type="project" value="UniProtKB-SubCell"/>
</dbReference>
<reference evidence="8" key="1">
    <citation type="submission" date="2018-01" db="EMBL/GenBank/DDBJ databases">
        <authorList>
            <person name="Mao J.F."/>
        </authorList>
    </citation>
    <scope>NUCLEOTIDE SEQUENCE</scope>
    <source>
        <strain evidence="8">Huo1</strain>
        <tissue evidence="8">Leaf</tissue>
    </source>
</reference>
<accession>A0A8X8Y7H7</accession>
<dbReference type="InterPro" id="IPR011989">
    <property type="entry name" value="ARM-like"/>
</dbReference>
<dbReference type="PANTHER" id="PTHR22780">
    <property type="entry name" value="ADAPTIN, ALPHA/GAMMA/EPSILON"/>
    <property type="match status" value="1"/>
</dbReference>
<comment type="subcellular location">
    <subcellularLocation>
        <location evidence="1">Cytoplasmic vesicle</location>
        <location evidence="1">Clathrin-coated vesicle membrane</location>
        <topology evidence="1">Peripheral membrane protein</topology>
        <orientation evidence="1">Cytoplasmic side</orientation>
    </subcellularLocation>
    <subcellularLocation>
        <location evidence="2">Golgi apparatus</location>
    </subcellularLocation>
</comment>
<dbReference type="AlphaFoldDB" id="A0A8X8Y7H7"/>
<gene>
    <name evidence="8" type="ORF">SASPL_110602</name>
</gene>
<dbReference type="Gene3D" id="2.60.40.1230">
    <property type="match status" value="1"/>
</dbReference>
<comment type="caution">
    <text evidence="8">The sequence shown here is derived from an EMBL/GenBank/DDBJ whole genome shotgun (WGS) entry which is preliminary data.</text>
</comment>
<keyword evidence="4" id="KW-0653">Protein transport</keyword>
<evidence type="ECO:0000256" key="5">
    <source>
        <dbReference type="ARBA" id="ARBA00023034"/>
    </source>
</evidence>
<dbReference type="Proteomes" id="UP000298416">
    <property type="component" value="Unassembled WGS sequence"/>
</dbReference>
<dbReference type="InterPro" id="IPR002553">
    <property type="entry name" value="Clathrin/coatomer_adapt-like_N"/>
</dbReference>
<proteinExistence type="predicted"/>
<reference evidence="8" key="2">
    <citation type="submission" date="2020-08" db="EMBL/GenBank/DDBJ databases">
        <title>Plant Genome Project.</title>
        <authorList>
            <person name="Zhang R.-G."/>
        </authorList>
    </citation>
    <scope>NUCLEOTIDE SEQUENCE</scope>
    <source>
        <strain evidence="8">Huo1</strain>
        <tissue evidence="8">Leaf</tissue>
    </source>
</reference>
<dbReference type="Pfam" id="PF01602">
    <property type="entry name" value="Adaptin_N"/>
    <property type="match status" value="1"/>
</dbReference>
<dbReference type="Gene3D" id="1.25.10.10">
    <property type="entry name" value="Leucine-rich Repeat Variant"/>
    <property type="match status" value="1"/>
</dbReference>
<keyword evidence="5" id="KW-0333">Golgi apparatus</keyword>
<keyword evidence="3" id="KW-0813">Transport</keyword>
<keyword evidence="6" id="KW-0472">Membrane</keyword>
<dbReference type="EMBL" id="PNBA02000004">
    <property type="protein sequence ID" value="KAG6426379.1"/>
    <property type="molecule type" value="Genomic_DNA"/>
</dbReference>
<evidence type="ECO:0000256" key="3">
    <source>
        <dbReference type="ARBA" id="ARBA00022448"/>
    </source>
</evidence>
<dbReference type="Pfam" id="PF02883">
    <property type="entry name" value="Alpha_adaptinC2"/>
    <property type="match status" value="1"/>
</dbReference>
<dbReference type="GO" id="GO:0030117">
    <property type="term" value="C:membrane coat"/>
    <property type="evidence" value="ECO:0007669"/>
    <property type="project" value="InterPro"/>
</dbReference>
<feature type="domain" description="GAE" evidence="7">
    <location>
        <begin position="389"/>
        <end position="506"/>
    </location>
</feature>
<dbReference type="PROSITE" id="PS50180">
    <property type="entry name" value="GAE"/>
    <property type="match status" value="1"/>
</dbReference>
<evidence type="ECO:0000313" key="9">
    <source>
        <dbReference type="Proteomes" id="UP000298416"/>
    </source>
</evidence>